<organism evidence="2 3">
    <name type="scientific">Cryomyces antarcticus</name>
    <dbReference type="NCBI Taxonomy" id="329879"/>
    <lineage>
        <taxon>Eukaryota</taxon>
        <taxon>Fungi</taxon>
        <taxon>Dikarya</taxon>
        <taxon>Ascomycota</taxon>
        <taxon>Pezizomycotina</taxon>
        <taxon>Dothideomycetes</taxon>
        <taxon>Dothideomycetes incertae sedis</taxon>
        <taxon>Cryomyces</taxon>
    </lineage>
</organism>
<reference evidence="2 3" key="1">
    <citation type="submission" date="2023-08" db="EMBL/GenBank/DDBJ databases">
        <title>Black Yeasts Isolated from many extreme environments.</title>
        <authorList>
            <person name="Coleine C."/>
            <person name="Stajich J.E."/>
            <person name="Selbmann L."/>
        </authorList>
    </citation>
    <scope>NUCLEOTIDE SEQUENCE [LARGE SCALE GENOMIC DNA]</scope>
    <source>
        <strain evidence="2 3">CCFEE 536</strain>
    </source>
</reference>
<gene>
    <name evidence="2" type="ORF">LTR16_012502</name>
</gene>
<evidence type="ECO:0000313" key="3">
    <source>
        <dbReference type="Proteomes" id="UP001357485"/>
    </source>
</evidence>
<dbReference type="EMBL" id="JAVRRA010029202">
    <property type="protein sequence ID" value="KAK5021159.1"/>
    <property type="molecule type" value="Genomic_DNA"/>
</dbReference>
<proteinExistence type="predicted"/>
<feature type="region of interest" description="Disordered" evidence="1">
    <location>
        <begin position="65"/>
        <end position="88"/>
    </location>
</feature>
<protein>
    <submittedName>
        <fullName evidence="2">Uncharacterized protein</fullName>
    </submittedName>
</protein>
<sequence>AIRTIGTASRVCREASGVGAERIPTPFMPSRRLSATVKHREAGEAECQHFQRTSASLAWEGGRILPSARRPRPPHSRLVMQPLYGRPS</sequence>
<dbReference type="Proteomes" id="UP001357485">
    <property type="component" value="Unassembled WGS sequence"/>
</dbReference>
<feature type="non-terminal residue" evidence="2">
    <location>
        <position position="1"/>
    </location>
</feature>
<feature type="non-terminal residue" evidence="2">
    <location>
        <position position="88"/>
    </location>
</feature>
<accession>A0ABR0ISX7</accession>
<keyword evidence="3" id="KW-1185">Reference proteome</keyword>
<comment type="caution">
    <text evidence="2">The sequence shown here is derived from an EMBL/GenBank/DDBJ whole genome shotgun (WGS) entry which is preliminary data.</text>
</comment>
<evidence type="ECO:0000313" key="2">
    <source>
        <dbReference type="EMBL" id="KAK5021159.1"/>
    </source>
</evidence>
<name>A0ABR0ISX7_9PEZI</name>
<evidence type="ECO:0000256" key="1">
    <source>
        <dbReference type="SAM" id="MobiDB-lite"/>
    </source>
</evidence>